<protein>
    <recommendedName>
        <fullName evidence="2">Anti-sigma-W factor RsiW</fullName>
    </recommendedName>
</protein>
<dbReference type="EMBL" id="MDDC01000016">
    <property type="protein sequence ID" value="OIQ58361.1"/>
    <property type="molecule type" value="Genomic_DNA"/>
</dbReference>
<dbReference type="Pfam" id="PF13490">
    <property type="entry name" value="zf-HC2"/>
    <property type="match status" value="1"/>
</dbReference>
<name>A0A1J5NH49_NEOTH</name>
<keyword evidence="3" id="KW-0472">Membrane</keyword>
<evidence type="ECO:0000256" key="1">
    <source>
        <dbReference type="ARBA" id="ARBA00024353"/>
    </source>
</evidence>
<reference evidence="5 6" key="1">
    <citation type="submission" date="2016-08" db="EMBL/GenBank/DDBJ databases">
        <title>Genome-based comparison of Moorella thermoacetic strains.</title>
        <authorList>
            <person name="Poehlein A."/>
            <person name="Bengelsdorf F.R."/>
            <person name="Esser C."/>
            <person name="Duerre P."/>
            <person name="Daniel R."/>
        </authorList>
    </citation>
    <scope>NUCLEOTIDE SEQUENCE [LARGE SCALE GENOMIC DNA]</scope>
    <source>
        <strain evidence="5 6">DSM 21394</strain>
    </source>
</reference>
<proteinExistence type="inferred from homology"/>
<dbReference type="Gene3D" id="1.10.10.1320">
    <property type="entry name" value="Anti-sigma factor, zinc-finger domain"/>
    <property type="match status" value="1"/>
</dbReference>
<keyword evidence="3" id="KW-0812">Transmembrane</keyword>
<feature type="transmembrane region" description="Helical" evidence="3">
    <location>
        <begin position="96"/>
        <end position="114"/>
    </location>
</feature>
<dbReference type="AlphaFoldDB" id="A0A1J5NH49"/>
<dbReference type="Proteomes" id="UP000182811">
    <property type="component" value="Unassembled WGS sequence"/>
</dbReference>
<evidence type="ECO:0000313" key="6">
    <source>
        <dbReference type="Proteomes" id="UP000182811"/>
    </source>
</evidence>
<gene>
    <name evidence="5" type="ORF">MOTE_20240</name>
</gene>
<comment type="caution">
    <text evidence="5">The sequence shown here is derived from an EMBL/GenBank/DDBJ whole genome shotgun (WGS) entry which is preliminary data.</text>
</comment>
<evidence type="ECO:0000313" key="5">
    <source>
        <dbReference type="EMBL" id="OIQ58361.1"/>
    </source>
</evidence>
<evidence type="ECO:0000259" key="4">
    <source>
        <dbReference type="Pfam" id="PF13490"/>
    </source>
</evidence>
<dbReference type="InterPro" id="IPR041916">
    <property type="entry name" value="Anti_sigma_zinc_sf"/>
</dbReference>
<sequence length="383" mass="41985">MCPEEGLLQAYLDGELDAEVTARVAGHLAGCPACRRQLQVLEELAGSTTTALAAYRRETEAVGRHLRTPVAGSLASRYQPLTKARRIGDMIRKHKWFSGAAAAVLALALFLSWAPGRSLAAQFLNIFRMEKIQVVKITPEDMAQLEQLFQGQGGEVDIKNIGRVEVQDKAEFKVKQVEPDQVAALSGLQLDLPPTLAGRERMTIHIEQSPTITFTPDVEKLNSYLQKHGGVLLPADLAGKSFSLNMPPLVIANYGRRPFQPGQSFTIYAARDLTIDAPQGVDLVALREALLNLPFLPDNLRRQLAAIKDWQHTLPIPETQGMAAREITVNGNQGVYFTSATPTHYPNGKVQDSVILAWRQGNGWRAISGLTLEDALRVAAEVK</sequence>
<evidence type="ECO:0000256" key="3">
    <source>
        <dbReference type="SAM" id="Phobius"/>
    </source>
</evidence>
<evidence type="ECO:0000256" key="2">
    <source>
        <dbReference type="ARBA" id="ARBA00024438"/>
    </source>
</evidence>
<dbReference type="InterPro" id="IPR027383">
    <property type="entry name" value="Znf_put"/>
</dbReference>
<feature type="domain" description="Putative zinc-finger" evidence="4">
    <location>
        <begin position="7"/>
        <end position="35"/>
    </location>
</feature>
<comment type="similarity">
    <text evidence="1">Belongs to the zinc-associated anti-sigma factor (ZAS) superfamily. Anti-sigma-W factor family.</text>
</comment>
<keyword evidence="3" id="KW-1133">Transmembrane helix</keyword>
<dbReference type="OrthoDB" id="2079550at2"/>
<accession>A0A1J5NH49</accession>
<organism evidence="5 6">
    <name type="scientific">Neomoorella thermoacetica</name>
    <name type="common">Clostridium thermoaceticum</name>
    <dbReference type="NCBI Taxonomy" id="1525"/>
    <lineage>
        <taxon>Bacteria</taxon>
        <taxon>Bacillati</taxon>
        <taxon>Bacillota</taxon>
        <taxon>Clostridia</taxon>
        <taxon>Neomoorellales</taxon>
        <taxon>Neomoorellaceae</taxon>
        <taxon>Neomoorella</taxon>
    </lineage>
</organism>